<dbReference type="Gene3D" id="3.40.630.30">
    <property type="match status" value="1"/>
</dbReference>
<gene>
    <name evidence="2" type="ORF">CulFRC11_1497</name>
</gene>
<proteinExistence type="predicted"/>
<dbReference type="Pfam" id="PF13508">
    <property type="entry name" value="Acetyltransf_7"/>
    <property type="match status" value="1"/>
</dbReference>
<dbReference type="EMBL" id="CP009622">
    <property type="protein sequence ID" value="AIU33066.1"/>
    <property type="molecule type" value="Genomic_DNA"/>
</dbReference>
<organism evidence="2 3">
    <name type="scientific">Corynebacterium ramonii</name>
    <dbReference type="NCBI Taxonomy" id="3026968"/>
    <lineage>
        <taxon>Bacteria</taxon>
        <taxon>Bacillati</taxon>
        <taxon>Actinomycetota</taxon>
        <taxon>Actinomycetes</taxon>
        <taxon>Mycobacteriales</taxon>
        <taxon>Corynebacteriaceae</taxon>
        <taxon>Corynebacterium</taxon>
    </lineage>
</organism>
<dbReference type="SUPFAM" id="SSF55729">
    <property type="entry name" value="Acyl-CoA N-acyltransferases (Nat)"/>
    <property type="match status" value="1"/>
</dbReference>
<evidence type="ECO:0000259" key="1">
    <source>
        <dbReference type="Pfam" id="PF13508"/>
    </source>
</evidence>
<sequence length="202" mass="22537">MSISIQSLSSTAFAFHCPDFVDLYIDAMGYNPNLRHSRISVWRRAVMESGFTAVCAVESDEGHSYTYGDGIAGVAYGFLGRREHWWNRQVRRGLRNAEATSLGTSASMPDHYFELAEIHVSPTAQGQGIGHKLLSSLLRNVQSTTVLLSTPEVPNESNAAFSLYRRHGFYDLLRDFYFQGDSRAFAILRAELDKGHNVLNVG</sequence>
<dbReference type="Proteomes" id="UP000029910">
    <property type="component" value="Chromosome"/>
</dbReference>
<dbReference type="InterPro" id="IPR000182">
    <property type="entry name" value="GNAT_dom"/>
</dbReference>
<evidence type="ECO:0000313" key="2">
    <source>
        <dbReference type="EMBL" id="AIU33066.1"/>
    </source>
</evidence>
<protein>
    <submittedName>
        <fullName evidence="2">Acetyltransferase</fullName>
    </submittedName>
</protein>
<dbReference type="InterPro" id="IPR016181">
    <property type="entry name" value="Acyl_CoA_acyltransferase"/>
</dbReference>
<keyword evidence="3" id="KW-1185">Reference proteome</keyword>
<dbReference type="RefSeq" id="WP_023635989.1">
    <property type="nucleotide sequence ID" value="NZ_CP009622.1"/>
</dbReference>
<feature type="domain" description="N-acetyltransferase" evidence="1">
    <location>
        <begin position="110"/>
        <end position="169"/>
    </location>
</feature>
<evidence type="ECO:0000313" key="3">
    <source>
        <dbReference type="Proteomes" id="UP000029910"/>
    </source>
</evidence>
<dbReference type="CDD" id="cd04301">
    <property type="entry name" value="NAT_SF"/>
    <property type="match status" value="1"/>
</dbReference>
<name>A0ABN4EHP9_9CORY</name>
<accession>A0ABN4EHP9</accession>
<reference evidence="2 3" key="1">
    <citation type="journal article" date="2015" name="Genome Announc.">
        <title>Genome Sequence of Corynebacterium ulcerans Strain FRC11.</title>
        <authorList>
            <person name="Benevides Lde J."/>
            <person name="Viana M.V."/>
            <person name="Mariano D.C."/>
            <person name="Rocha Fde S."/>
            <person name="Bagano P.C."/>
            <person name="Folador E.L."/>
            <person name="Pereira F.L."/>
            <person name="Dorella F.A."/>
            <person name="Leal C.A."/>
            <person name="Carvalho A.F."/>
            <person name="Soares Sde C."/>
            <person name="Carneiro A."/>
            <person name="Ramos R."/>
            <person name="Badell-Ocando E."/>
            <person name="Guiso N."/>
            <person name="Silva A."/>
            <person name="Figueiredo H."/>
            <person name="Azevedo V."/>
            <person name="Guimaraes L.C."/>
        </authorList>
    </citation>
    <scope>NUCLEOTIDE SEQUENCE [LARGE SCALE GENOMIC DNA]</scope>
    <source>
        <strain evidence="3">FRC0011</strain>
    </source>
</reference>